<proteinExistence type="predicted"/>
<name>A0A2S6ZS19_9XANT</name>
<evidence type="ECO:0000313" key="2">
    <source>
        <dbReference type="Proteomes" id="UP000238049"/>
    </source>
</evidence>
<evidence type="ECO:0000313" key="1">
    <source>
        <dbReference type="EMBL" id="PPT95057.1"/>
    </source>
</evidence>
<accession>A0A2S6ZS19</accession>
<dbReference type="AlphaFoldDB" id="A0A2S6ZS19"/>
<gene>
    <name evidence="1" type="ORF">XarbCFBP7409_18150</name>
</gene>
<dbReference type="EMBL" id="MDSL01000050">
    <property type="protein sequence ID" value="PPT95057.1"/>
    <property type="molecule type" value="Genomic_DNA"/>
</dbReference>
<sequence>MVRMLRFLGGRGDEVPDWINLDPGALLPACCKGLTVKFYSNEPGSWIKPKGVRNEPLDTVVYAVWASLAPAVKADVTRESQWEELEGQYEPATDGLFDRHVSVRIGIFLVRSHQLRVSLKKRAYRRCAQLDLYGMAARSDDKAKEARNC</sequence>
<protein>
    <submittedName>
        <fullName evidence="1">Uncharacterized protein</fullName>
    </submittedName>
</protein>
<organism evidence="1 2">
    <name type="scientific">Xanthomonas arboricola pv. guizotiae</name>
    <dbReference type="NCBI Taxonomy" id="487867"/>
    <lineage>
        <taxon>Bacteria</taxon>
        <taxon>Pseudomonadati</taxon>
        <taxon>Pseudomonadota</taxon>
        <taxon>Gammaproteobacteria</taxon>
        <taxon>Lysobacterales</taxon>
        <taxon>Lysobacteraceae</taxon>
        <taxon>Xanthomonas</taxon>
    </lineage>
</organism>
<dbReference type="Proteomes" id="UP000238049">
    <property type="component" value="Unassembled WGS sequence"/>
</dbReference>
<comment type="caution">
    <text evidence="1">The sequence shown here is derived from an EMBL/GenBank/DDBJ whole genome shotgun (WGS) entry which is preliminary data.</text>
</comment>
<reference evidence="1 2" key="1">
    <citation type="submission" date="2016-08" db="EMBL/GenBank/DDBJ databases">
        <title>Evolution of the type three secretion system and type three effector repertoires in Xanthomonas.</title>
        <authorList>
            <person name="Merda D."/>
            <person name="Briand M."/>
            <person name="Bosis E."/>
            <person name="Rousseau C."/>
            <person name="Portier P."/>
            <person name="Jacques M.-A."/>
            <person name="Fischer-Le Saux M."/>
        </authorList>
    </citation>
    <scope>NUCLEOTIDE SEQUENCE [LARGE SCALE GENOMIC DNA]</scope>
    <source>
        <strain evidence="1 2">CFBP 7409</strain>
    </source>
</reference>